<dbReference type="Pfam" id="PF01943">
    <property type="entry name" value="Polysacc_synt"/>
    <property type="match status" value="1"/>
</dbReference>
<evidence type="ECO:0000313" key="7">
    <source>
        <dbReference type="EMBL" id="KRM15274.1"/>
    </source>
</evidence>
<protein>
    <submittedName>
        <fullName evidence="7">PST family polysaccharide transporter</fullName>
    </submittedName>
</protein>
<dbReference type="PATRIC" id="fig|1423774.3.peg.1333"/>
<evidence type="ECO:0000256" key="1">
    <source>
        <dbReference type="ARBA" id="ARBA00004651"/>
    </source>
</evidence>
<reference evidence="7 8" key="1">
    <citation type="journal article" date="2015" name="Genome Announc.">
        <title>Expanding the biotechnology potential of lactobacilli through comparative genomics of 213 strains and associated genera.</title>
        <authorList>
            <person name="Sun Z."/>
            <person name="Harris H.M."/>
            <person name="McCann A."/>
            <person name="Guo C."/>
            <person name="Argimon S."/>
            <person name="Zhang W."/>
            <person name="Yang X."/>
            <person name="Jeffery I.B."/>
            <person name="Cooney J.C."/>
            <person name="Kagawa T.F."/>
            <person name="Liu W."/>
            <person name="Song Y."/>
            <person name="Salvetti E."/>
            <person name="Wrobel A."/>
            <person name="Rasinkangas P."/>
            <person name="Parkhill J."/>
            <person name="Rea M.C."/>
            <person name="O'Sullivan O."/>
            <person name="Ritari J."/>
            <person name="Douillard F.P."/>
            <person name="Paul Ross R."/>
            <person name="Yang R."/>
            <person name="Briner A.E."/>
            <person name="Felis G.E."/>
            <person name="de Vos W.M."/>
            <person name="Barrangou R."/>
            <person name="Klaenhammer T.R."/>
            <person name="Caufield P.W."/>
            <person name="Cui Y."/>
            <person name="Zhang H."/>
            <person name="O'Toole P.W."/>
        </authorList>
    </citation>
    <scope>NUCLEOTIDE SEQUENCE [LARGE SCALE GENOMIC DNA]</scope>
    <source>
        <strain evidence="7 8">DSM 16982</strain>
    </source>
</reference>
<keyword evidence="4 6" id="KW-1133">Transmembrane helix</keyword>
<keyword evidence="5 6" id="KW-0472">Membrane</keyword>
<dbReference type="InterPro" id="IPR002797">
    <property type="entry name" value="Polysacc_synth"/>
</dbReference>
<comment type="subcellular location">
    <subcellularLocation>
        <location evidence="1">Cell membrane</location>
        <topology evidence="1">Multi-pass membrane protein</topology>
    </subcellularLocation>
</comment>
<feature type="transmembrane region" description="Helical" evidence="6">
    <location>
        <begin position="380"/>
        <end position="400"/>
    </location>
</feature>
<feature type="transmembrane region" description="Helical" evidence="6">
    <location>
        <begin position="7"/>
        <end position="29"/>
    </location>
</feature>
<dbReference type="Proteomes" id="UP000051302">
    <property type="component" value="Unassembled WGS sequence"/>
</dbReference>
<evidence type="ECO:0000256" key="5">
    <source>
        <dbReference type="ARBA" id="ARBA00023136"/>
    </source>
</evidence>
<sequence length="471" mass="54041">MKVIKNYLYNATYQIFILLVPFVTIPYLSRVLGPTGIGINSYTNSIIQLFILLGGLGTNLYGSRQVAFARDKKSELTQVFYEVTIFRLISFLIIFFLFGVFLLFSGEYKIFYLAQSISILAALLDVAWFFMGLENFAITVLRNIIVKVTTLIFIFIFVRKPSDLMIYILIVSFSLVLGNLTLLPSLKRYIGYPDWKNLHIRKYFWPAILLFVPQVSTQVYVLLNKTLLGLMINVRVSGYFDQSDKIIKMILAIVTATGTVMMPHVANAFAKGKHDDTKRYLYESFSFVSALSVPMMFGLIAVANKFVPLFFTNKFIDVVPIMMLESFVILMIAWNNVLGTQYLLPTDQTKYFIQSVILGTLFNCLVDIPFIIFWNAEGAAVATVLSELLVFGYQLWAVRYQISFRYLFEDSYKYFAAGLIMFVLVFALDRKLNNSWISIVLEILLGILIYLILLILFKAKIIDRAKKMIRK</sequence>
<dbReference type="EMBL" id="AZFV01000024">
    <property type="protein sequence ID" value="KRM15274.1"/>
    <property type="molecule type" value="Genomic_DNA"/>
</dbReference>
<feature type="transmembrane region" description="Helical" evidence="6">
    <location>
        <begin position="351"/>
        <end position="374"/>
    </location>
</feature>
<dbReference type="STRING" id="1423774.FD31_GL001282"/>
<dbReference type="PANTHER" id="PTHR30250">
    <property type="entry name" value="PST FAMILY PREDICTED COLANIC ACID TRANSPORTER"/>
    <property type="match status" value="1"/>
</dbReference>
<feature type="transmembrane region" description="Helical" evidence="6">
    <location>
        <begin position="203"/>
        <end position="223"/>
    </location>
</feature>
<organism evidence="7 8">
    <name type="scientific">Companilactobacillus nantensis DSM 16982</name>
    <dbReference type="NCBI Taxonomy" id="1423774"/>
    <lineage>
        <taxon>Bacteria</taxon>
        <taxon>Bacillati</taxon>
        <taxon>Bacillota</taxon>
        <taxon>Bacilli</taxon>
        <taxon>Lactobacillales</taxon>
        <taxon>Lactobacillaceae</taxon>
        <taxon>Companilactobacillus</taxon>
    </lineage>
</organism>
<evidence type="ECO:0000256" key="6">
    <source>
        <dbReference type="SAM" id="Phobius"/>
    </source>
</evidence>
<keyword evidence="2" id="KW-1003">Cell membrane</keyword>
<evidence type="ECO:0000256" key="2">
    <source>
        <dbReference type="ARBA" id="ARBA00022475"/>
    </source>
</evidence>
<keyword evidence="8" id="KW-1185">Reference proteome</keyword>
<feature type="transmembrane region" description="Helical" evidence="6">
    <location>
        <begin position="246"/>
        <end position="269"/>
    </location>
</feature>
<name>A0A0R1WBC6_9LACO</name>
<dbReference type="RefSeq" id="WP_057892695.1">
    <property type="nucleotide sequence ID" value="NZ_AZFV01000024.1"/>
</dbReference>
<feature type="transmembrane region" description="Helical" evidence="6">
    <location>
        <begin position="140"/>
        <end position="158"/>
    </location>
</feature>
<dbReference type="AlphaFoldDB" id="A0A0R1WBC6"/>
<gene>
    <name evidence="7" type="ORF">FD31_GL001282</name>
</gene>
<feature type="transmembrane region" description="Helical" evidence="6">
    <location>
        <begin position="435"/>
        <end position="457"/>
    </location>
</feature>
<feature type="transmembrane region" description="Helical" evidence="6">
    <location>
        <begin position="110"/>
        <end position="133"/>
    </location>
</feature>
<dbReference type="InterPro" id="IPR050833">
    <property type="entry name" value="Poly_Biosynth_Transport"/>
</dbReference>
<feature type="transmembrane region" description="Helical" evidence="6">
    <location>
        <begin position="41"/>
        <end position="62"/>
    </location>
</feature>
<comment type="caution">
    <text evidence="7">The sequence shown here is derived from an EMBL/GenBank/DDBJ whole genome shotgun (WGS) entry which is preliminary data.</text>
</comment>
<dbReference type="PANTHER" id="PTHR30250:SF11">
    <property type="entry name" value="O-ANTIGEN TRANSPORTER-RELATED"/>
    <property type="match status" value="1"/>
</dbReference>
<evidence type="ECO:0000313" key="8">
    <source>
        <dbReference type="Proteomes" id="UP000051302"/>
    </source>
</evidence>
<dbReference type="GO" id="GO:0005886">
    <property type="term" value="C:plasma membrane"/>
    <property type="evidence" value="ECO:0007669"/>
    <property type="project" value="UniProtKB-SubCell"/>
</dbReference>
<proteinExistence type="predicted"/>
<feature type="transmembrane region" description="Helical" evidence="6">
    <location>
        <begin position="164"/>
        <end position="183"/>
    </location>
</feature>
<feature type="transmembrane region" description="Helical" evidence="6">
    <location>
        <begin position="412"/>
        <end position="429"/>
    </location>
</feature>
<accession>A0A0R1WBC6</accession>
<feature type="transmembrane region" description="Helical" evidence="6">
    <location>
        <begin position="281"/>
        <end position="303"/>
    </location>
</feature>
<feature type="transmembrane region" description="Helical" evidence="6">
    <location>
        <begin position="83"/>
        <end position="104"/>
    </location>
</feature>
<evidence type="ECO:0000256" key="3">
    <source>
        <dbReference type="ARBA" id="ARBA00022692"/>
    </source>
</evidence>
<keyword evidence="3 6" id="KW-0812">Transmembrane</keyword>
<evidence type="ECO:0000256" key="4">
    <source>
        <dbReference type="ARBA" id="ARBA00022989"/>
    </source>
</evidence>
<feature type="transmembrane region" description="Helical" evidence="6">
    <location>
        <begin position="315"/>
        <end position="339"/>
    </location>
</feature>